<reference evidence="2" key="1">
    <citation type="submission" date="2022-07" db="EMBL/GenBank/DDBJ databases">
        <title>Taxonomic analysis of Microcella humidisoli nov. sp., isolated from riverside soil.</title>
        <authorList>
            <person name="Molina K.M."/>
            <person name="Kim S.B."/>
        </authorList>
    </citation>
    <scope>NUCLEOTIDE SEQUENCE</scope>
    <source>
        <strain evidence="2">MMS21-STM10</strain>
    </source>
</reference>
<name>A0ABY5FW90_9MICO</name>
<dbReference type="Gene3D" id="3.40.50.300">
    <property type="entry name" value="P-loop containing nucleotide triphosphate hydrolases"/>
    <property type="match status" value="1"/>
</dbReference>
<protein>
    <submittedName>
        <fullName evidence="2">ATP-binding protein</fullName>
    </submittedName>
</protein>
<dbReference type="InterPro" id="IPR027417">
    <property type="entry name" value="P-loop_NTPase"/>
</dbReference>
<dbReference type="SUPFAM" id="SSF52540">
    <property type="entry name" value="P-loop containing nucleoside triphosphate hydrolases"/>
    <property type="match status" value="1"/>
</dbReference>
<gene>
    <name evidence="2" type="ORF">NNL39_00040</name>
    <name evidence="1" type="ORF">NNL39_12945</name>
</gene>
<sequence length="183" mass="19615">MASKSLAELGPVCIVITGMPGAGKSTVAELVAMGLPRSMMLSGDAVAAMIVGGRVWALGSPRHEALAQIELINRNLAALARNATEAGFTAVIETVLPDRAEFDALTSSLACDVLLIVLSPGIEVCRARNATRANDQRWEFDGYEALEAEMLDNFRDSAWWFDTAQLGPSETAERIISEAHTRL</sequence>
<organism evidence="2 3">
    <name type="scientific">Microcella humidisoli</name>
    <dbReference type="NCBI Taxonomy" id="2963406"/>
    <lineage>
        <taxon>Bacteria</taxon>
        <taxon>Bacillati</taxon>
        <taxon>Actinomycetota</taxon>
        <taxon>Actinomycetes</taxon>
        <taxon>Micrococcales</taxon>
        <taxon>Microbacteriaceae</taxon>
        <taxon>Microcella</taxon>
    </lineage>
</organism>
<dbReference type="Proteomes" id="UP001060039">
    <property type="component" value="Chromosome"/>
</dbReference>
<evidence type="ECO:0000313" key="3">
    <source>
        <dbReference type="Proteomes" id="UP001060039"/>
    </source>
</evidence>
<dbReference type="EMBL" id="CP101497">
    <property type="protein sequence ID" value="UTT62549.1"/>
    <property type="molecule type" value="Genomic_DNA"/>
</dbReference>
<evidence type="ECO:0000313" key="1">
    <source>
        <dbReference type="EMBL" id="UTT62537.1"/>
    </source>
</evidence>
<proteinExistence type="predicted"/>
<accession>A0ABY5FW90</accession>
<dbReference type="Pfam" id="PF13671">
    <property type="entry name" value="AAA_33"/>
    <property type="match status" value="1"/>
</dbReference>
<keyword evidence="2" id="KW-0547">Nucleotide-binding</keyword>
<evidence type="ECO:0000313" key="2">
    <source>
        <dbReference type="EMBL" id="UTT62549.1"/>
    </source>
</evidence>
<dbReference type="GO" id="GO:0005524">
    <property type="term" value="F:ATP binding"/>
    <property type="evidence" value="ECO:0007669"/>
    <property type="project" value="UniProtKB-KW"/>
</dbReference>
<keyword evidence="3" id="KW-1185">Reference proteome</keyword>
<dbReference type="RefSeq" id="WP_255159682.1">
    <property type="nucleotide sequence ID" value="NZ_CP101497.1"/>
</dbReference>
<dbReference type="EMBL" id="CP101497">
    <property type="protein sequence ID" value="UTT62537.1"/>
    <property type="molecule type" value="Genomic_DNA"/>
</dbReference>
<keyword evidence="2" id="KW-0067">ATP-binding</keyword>